<sequence>MATLDLPLWAQWLAAALLVLGGGFTLVGALGLLRFGDFFMRLHAPTKATTLGVGGVLLASMVLGWARGQPALHELLIALFLFITAPVSAQLMALAALHLQVASKAVLPQPLDRD</sequence>
<proteinExistence type="predicted"/>
<evidence type="ECO:0000313" key="2">
    <source>
        <dbReference type="EMBL" id="MDZ5456020.1"/>
    </source>
</evidence>
<dbReference type="RefSeq" id="WP_066337481.1">
    <property type="nucleotide sequence ID" value="NZ_JAXOJX010000005.1"/>
</dbReference>
<evidence type="ECO:0000256" key="1">
    <source>
        <dbReference type="SAM" id="Phobius"/>
    </source>
</evidence>
<feature type="transmembrane region" description="Helical" evidence="1">
    <location>
        <begin position="48"/>
        <end position="66"/>
    </location>
</feature>
<feature type="transmembrane region" description="Helical" evidence="1">
    <location>
        <begin position="12"/>
        <end position="36"/>
    </location>
</feature>
<keyword evidence="1" id="KW-0812">Transmembrane</keyword>
<keyword evidence="1" id="KW-1133">Transmembrane helix</keyword>
<dbReference type="NCBIfam" id="NF009316">
    <property type="entry name" value="PRK12674.1-5"/>
    <property type="match status" value="1"/>
</dbReference>
<gene>
    <name evidence="2" type="ORF">SM757_05495</name>
</gene>
<evidence type="ECO:0000313" key="3">
    <source>
        <dbReference type="Proteomes" id="UP001293718"/>
    </source>
</evidence>
<dbReference type="Pfam" id="PF03334">
    <property type="entry name" value="PhaG_MnhG_YufB"/>
    <property type="match status" value="1"/>
</dbReference>
<dbReference type="PANTHER" id="PTHR34703">
    <property type="entry name" value="ANTIPORTER SUBUNIT MNHG2-RELATED"/>
    <property type="match status" value="1"/>
</dbReference>
<dbReference type="Proteomes" id="UP001293718">
    <property type="component" value="Unassembled WGS sequence"/>
</dbReference>
<comment type="caution">
    <text evidence="2">The sequence shown here is derived from an EMBL/GenBank/DDBJ whole genome shotgun (WGS) entry which is preliminary data.</text>
</comment>
<keyword evidence="3" id="KW-1185">Reference proteome</keyword>
<dbReference type="EMBL" id="JAXOJX010000005">
    <property type="protein sequence ID" value="MDZ5456020.1"/>
    <property type="molecule type" value="Genomic_DNA"/>
</dbReference>
<keyword evidence="1" id="KW-0472">Membrane</keyword>
<dbReference type="PANTHER" id="PTHR34703:SF1">
    <property type="entry name" value="ANTIPORTER SUBUNIT MNHG2-RELATED"/>
    <property type="match status" value="1"/>
</dbReference>
<dbReference type="NCBIfam" id="TIGR01300">
    <property type="entry name" value="CPA3_mnhG_phaG"/>
    <property type="match status" value="1"/>
</dbReference>
<feature type="transmembrane region" description="Helical" evidence="1">
    <location>
        <begin position="72"/>
        <end position="97"/>
    </location>
</feature>
<dbReference type="InterPro" id="IPR005133">
    <property type="entry name" value="PhaG_MnhG_YufB"/>
</dbReference>
<protein>
    <submittedName>
        <fullName evidence="2">Na+/H+ antiporter subunit G</fullName>
    </submittedName>
</protein>
<organism evidence="2 3">
    <name type="scientific">Azohydromonas lata</name>
    <dbReference type="NCBI Taxonomy" id="45677"/>
    <lineage>
        <taxon>Bacteria</taxon>
        <taxon>Pseudomonadati</taxon>
        <taxon>Pseudomonadota</taxon>
        <taxon>Betaproteobacteria</taxon>
        <taxon>Burkholderiales</taxon>
        <taxon>Sphaerotilaceae</taxon>
        <taxon>Azohydromonas</taxon>
    </lineage>
</organism>
<name>A0ABU5IBV1_9BURK</name>
<reference evidence="2 3" key="1">
    <citation type="submission" date="2023-11" db="EMBL/GenBank/DDBJ databases">
        <title>Draft genome of Azohydromonas lata strain H1 (DSM1123), a polyhydroxyalkanoate producer.</title>
        <authorList>
            <person name="Traversa D."/>
            <person name="D'Addabbo P."/>
            <person name="Pazzani C."/>
            <person name="Manzari C."/>
            <person name="Chiara M."/>
            <person name="Scrascia M."/>
        </authorList>
    </citation>
    <scope>NUCLEOTIDE SEQUENCE [LARGE SCALE GENOMIC DNA]</scope>
    <source>
        <strain evidence="2 3">H1</strain>
    </source>
</reference>
<accession>A0ABU5IBV1</accession>